<dbReference type="EMBL" id="CP052766">
    <property type="protein sequence ID" value="QJR81232.1"/>
    <property type="molecule type" value="Genomic_DNA"/>
</dbReference>
<sequence length="141" mass="15726">MPSPTFKVIHTPPDKDDFIALRVAVGWQSIAPALVRRSMANTLHWSIIMRDEKLVAMGRVIGDSAMYFYVQDVVVHPDYQGQKLGRLIMEDIEKYLLSTCLPGATIGLMAAPGKTAFYEKFGYSARDGKAFGFGMCKFIDD</sequence>
<reference evidence="3" key="1">
    <citation type="submission" date="2014-12" db="EMBL/GenBank/DDBJ databases">
        <title>Complete genome sequence of a multi-drug resistant Klebsiella pneumoniae.</title>
        <authorList>
            <person name="Hua X."/>
            <person name="Chen Q."/>
            <person name="Li X."/>
            <person name="Feng Y."/>
            <person name="Ruan Z."/>
            <person name="Yu Y."/>
        </authorList>
    </citation>
    <scope>NUCLEOTIDE SEQUENCE [LARGE SCALE GENOMIC DNA]</scope>
    <source>
        <strain evidence="3">5.12</strain>
    </source>
</reference>
<dbReference type="PANTHER" id="PTHR43233:SF1">
    <property type="entry name" value="FAMILY N-ACETYLTRANSFERASE, PUTATIVE (AFU_ORTHOLOGUE AFUA_6G03350)-RELATED"/>
    <property type="match status" value="1"/>
</dbReference>
<feature type="domain" description="N-acetyltransferase" evidence="1">
    <location>
        <begin position="4"/>
        <end position="140"/>
    </location>
</feature>
<dbReference type="RefSeq" id="WP_075607476.1">
    <property type="nucleotide sequence ID" value="NZ_CP052766.1"/>
</dbReference>
<dbReference type="CDD" id="cd04301">
    <property type="entry name" value="NAT_SF"/>
    <property type="match status" value="1"/>
</dbReference>
<keyword evidence="2" id="KW-0808">Transferase</keyword>
<proteinExistence type="predicted"/>
<gene>
    <name evidence="2" type="ORF">CA267_010790</name>
</gene>
<dbReference type="PROSITE" id="PS51186">
    <property type="entry name" value="GNAT"/>
    <property type="match status" value="1"/>
</dbReference>
<dbReference type="AlphaFoldDB" id="A0A6M4MDP9"/>
<dbReference type="KEGG" id="apel:CA267_010790"/>
<keyword evidence="3" id="KW-1185">Reference proteome</keyword>
<dbReference type="InterPro" id="IPR000182">
    <property type="entry name" value="GNAT_dom"/>
</dbReference>
<accession>A0A6M4MDP9</accession>
<organism evidence="2 3">
    <name type="scientific">Alteromonas pelagimontana</name>
    <dbReference type="NCBI Taxonomy" id="1858656"/>
    <lineage>
        <taxon>Bacteria</taxon>
        <taxon>Pseudomonadati</taxon>
        <taxon>Pseudomonadota</taxon>
        <taxon>Gammaproteobacteria</taxon>
        <taxon>Alteromonadales</taxon>
        <taxon>Alteromonadaceae</taxon>
        <taxon>Alteromonas/Salinimonas group</taxon>
        <taxon>Alteromonas</taxon>
    </lineage>
</organism>
<dbReference type="Pfam" id="PF13673">
    <property type="entry name" value="Acetyltransf_10"/>
    <property type="match status" value="1"/>
</dbReference>
<reference evidence="2 3" key="2">
    <citation type="submission" date="2020-04" db="EMBL/GenBank/DDBJ databases">
        <title>Complete genome sequence of Alteromonas pelagimontana 5.12T.</title>
        <authorList>
            <person name="Sinha R.K."/>
            <person name="Krishnan K.P."/>
            <person name="Kurian J.P."/>
        </authorList>
    </citation>
    <scope>NUCLEOTIDE SEQUENCE [LARGE SCALE GENOMIC DNA]</scope>
    <source>
        <strain evidence="2 3">5.12</strain>
    </source>
</reference>
<evidence type="ECO:0000313" key="3">
    <source>
        <dbReference type="Proteomes" id="UP000219285"/>
    </source>
</evidence>
<dbReference type="PANTHER" id="PTHR43233">
    <property type="entry name" value="FAMILY N-ACETYLTRANSFERASE, PUTATIVE (AFU_ORTHOLOGUE AFUA_6G03350)-RELATED"/>
    <property type="match status" value="1"/>
</dbReference>
<evidence type="ECO:0000313" key="2">
    <source>
        <dbReference type="EMBL" id="QJR81232.1"/>
    </source>
</evidence>
<dbReference type="SUPFAM" id="SSF55729">
    <property type="entry name" value="Acyl-CoA N-acyltransferases (Nat)"/>
    <property type="match status" value="1"/>
</dbReference>
<evidence type="ECO:0000259" key="1">
    <source>
        <dbReference type="PROSITE" id="PS51186"/>
    </source>
</evidence>
<dbReference type="InterPro" id="IPR053144">
    <property type="entry name" value="Acetyltransferase_Butenolide"/>
</dbReference>
<dbReference type="OrthoDB" id="9775804at2"/>
<dbReference type="GO" id="GO:0016747">
    <property type="term" value="F:acyltransferase activity, transferring groups other than amino-acyl groups"/>
    <property type="evidence" value="ECO:0007669"/>
    <property type="project" value="InterPro"/>
</dbReference>
<protein>
    <submittedName>
        <fullName evidence="2">GNAT family N-acetyltransferase</fullName>
    </submittedName>
</protein>
<dbReference type="Gene3D" id="3.40.630.30">
    <property type="match status" value="1"/>
</dbReference>
<name>A0A6M4MDP9_9ALTE</name>
<dbReference type="InterPro" id="IPR016181">
    <property type="entry name" value="Acyl_CoA_acyltransferase"/>
</dbReference>
<dbReference type="Proteomes" id="UP000219285">
    <property type="component" value="Chromosome"/>
</dbReference>